<dbReference type="EMBL" id="QGDD01000001">
    <property type="protein sequence ID" value="PWN04562.1"/>
    <property type="molecule type" value="Genomic_DNA"/>
</dbReference>
<dbReference type="OrthoDB" id="5402478at2"/>
<name>A0A316TQQ4_9ACTN</name>
<dbReference type="Pfam" id="PF10604">
    <property type="entry name" value="Polyketide_cyc2"/>
    <property type="match status" value="1"/>
</dbReference>
<dbReference type="InterPro" id="IPR023393">
    <property type="entry name" value="START-like_dom_sf"/>
</dbReference>
<dbReference type="SUPFAM" id="SSF55961">
    <property type="entry name" value="Bet v1-like"/>
    <property type="match status" value="1"/>
</dbReference>
<dbReference type="Gene3D" id="3.30.530.20">
    <property type="match status" value="1"/>
</dbReference>
<protein>
    <submittedName>
        <fullName evidence="1">Polyketide cyclase</fullName>
    </submittedName>
</protein>
<reference evidence="1 2" key="1">
    <citation type="submission" date="2018-05" db="EMBL/GenBank/DDBJ databases">
        <title>Nocardioides silvaticus genome.</title>
        <authorList>
            <person name="Li C."/>
            <person name="Wang G."/>
        </authorList>
    </citation>
    <scope>NUCLEOTIDE SEQUENCE [LARGE SCALE GENOMIC DNA]</scope>
    <source>
        <strain evidence="1 2">CCTCC AB 2018079</strain>
    </source>
</reference>
<dbReference type="Proteomes" id="UP000245507">
    <property type="component" value="Unassembled WGS sequence"/>
</dbReference>
<gene>
    <name evidence="1" type="ORF">DJ010_02735</name>
</gene>
<dbReference type="InterPro" id="IPR019587">
    <property type="entry name" value="Polyketide_cyclase/dehydratase"/>
</dbReference>
<dbReference type="AlphaFoldDB" id="A0A316TQQ4"/>
<accession>A0A316TQQ4</accession>
<proteinExistence type="predicted"/>
<evidence type="ECO:0000313" key="1">
    <source>
        <dbReference type="EMBL" id="PWN04562.1"/>
    </source>
</evidence>
<comment type="caution">
    <text evidence="1">The sequence shown here is derived from an EMBL/GenBank/DDBJ whole genome shotgun (WGS) entry which is preliminary data.</text>
</comment>
<organism evidence="1 2">
    <name type="scientific">Nocardioides silvaticus</name>
    <dbReference type="NCBI Taxonomy" id="2201891"/>
    <lineage>
        <taxon>Bacteria</taxon>
        <taxon>Bacillati</taxon>
        <taxon>Actinomycetota</taxon>
        <taxon>Actinomycetes</taxon>
        <taxon>Propionibacteriales</taxon>
        <taxon>Nocardioidaceae</taxon>
        <taxon>Nocardioides</taxon>
    </lineage>
</organism>
<keyword evidence="2" id="KW-1185">Reference proteome</keyword>
<dbReference type="RefSeq" id="WP_109692066.1">
    <property type="nucleotide sequence ID" value="NZ_QGDD01000001.1"/>
</dbReference>
<evidence type="ECO:0000313" key="2">
    <source>
        <dbReference type="Proteomes" id="UP000245507"/>
    </source>
</evidence>
<sequence length="147" mass="16299">MRTSYSFAASWVTEAPLDDVAATVLDLERYPEWWPQVRAVARISDDSARVLCRSALPYTLDLVLDALSREAPVLEVAVTGDLDGWVRWTLTPEGPDRTRTDFTQAVAVDGALALASYVARPLLSWNHHRMMRGCENGLRARLGGTRG</sequence>